<dbReference type="InterPro" id="IPR027417">
    <property type="entry name" value="P-loop_NTPase"/>
</dbReference>
<dbReference type="InterPro" id="IPR050699">
    <property type="entry name" value="RNA-DNA_Helicase"/>
</dbReference>
<reference evidence="6" key="1">
    <citation type="submission" date="2021-01" db="EMBL/GenBank/DDBJ databases">
        <authorList>
            <person name="Corre E."/>
            <person name="Pelletier E."/>
            <person name="Niang G."/>
            <person name="Scheremetjew M."/>
            <person name="Finn R."/>
            <person name="Kale V."/>
            <person name="Holt S."/>
            <person name="Cochrane G."/>
            <person name="Meng A."/>
            <person name="Brown T."/>
            <person name="Cohen L."/>
        </authorList>
    </citation>
    <scope>NUCLEOTIDE SEQUENCE</scope>
    <source>
        <strain evidence="6">CCMP3124</strain>
    </source>
</reference>
<dbReference type="PANTHER" id="PTHR12131:SF7">
    <property type="entry name" value="EXOSOME RNA HELICASE MTR4"/>
    <property type="match status" value="1"/>
</dbReference>
<keyword evidence="3" id="KW-0347">Helicase</keyword>
<dbReference type="PROSITE" id="PS51194">
    <property type="entry name" value="HELICASE_CTER"/>
    <property type="match status" value="1"/>
</dbReference>
<dbReference type="GO" id="GO:0005634">
    <property type="term" value="C:nucleus"/>
    <property type="evidence" value="ECO:0007669"/>
    <property type="project" value="TreeGrafter"/>
</dbReference>
<dbReference type="Pfam" id="PF13234">
    <property type="entry name" value="MTR4_beta-barrel"/>
    <property type="match status" value="1"/>
</dbReference>
<dbReference type="Gene3D" id="3.40.50.300">
    <property type="entry name" value="P-loop containing nucleotide triphosphate hydrolases"/>
    <property type="match status" value="1"/>
</dbReference>
<evidence type="ECO:0000313" key="6">
    <source>
        <dbReference type="EMBL" id="CAD9238969.1"/>
    </source>
</evidence>
<protein>
    <recommendedName>
        <fullName evidence="5">Helicase C-terminal domain-containing protein</fullName>
    </recommendedName>
</protein>
<accession>A0A7S1XI04</accession>
<evidence type="ECO:0000256" key="4">
    <source>
        <dbReference type="ARBA" id="ARBA00022840"/>
    </source>
</evidence>
<evidence type="ECO:0000259" key="5">
    <source>
        <dbReference type="PROSITE" id="PS51194"/>
    </source>
</evidence>
<dbReference type="InterPro" id="IPR001650">
    <property type="entry name" value="Helicase_C-like"/>
</dbReference>
<dbReference type="GO" id="GO:0000460">
    <property type="term" value="P:maturation of 5.8S rRNA"/>
    <property type="evidence" value="ECO:0007669"/>
    <property type="project" value="TreeGrafter"/>
</dbReference>
<proteinExistence type="predicted"/>
<dbReference type="PANTHER" id="PTHR12131">
    <property type="entry name" value="ATP-DEPENDENT RNA AND DNA HELICASE"/>
    <property type="match status" value="1"/>
</dbReference>
<evidence type="ECO:0000256" key="1">
    <source>
        <dbReference type="ARBA" id="ARBA00022741"/>
    </source>
</evidence>
<keyword evidence="2" id="KW-0378">Hydrolase</keyword>
<gene>
    <name evidence="6" type="ORF">EAUS1353_LOCUS699</name>
</gene>
<dbReference type="SMART" id="SM01142">
    <property type="entry name" value="DSHCT"/>
    <property type="match status" value="1"/>
</dbReference>
<dbReference type="Pfam" id="PF08148">
    <property type="entry name" value="DSHCT"/>
    <property type="match status" value="1"/>
</dbReference>
<feature type="domain" description="Helicase C-terminal" evidence="5">
    <location>
        <begin position="1"/>
        <end position="97"/>
    </location>
</feature>
<organism evidence="6">
    <name type="scientific">Erythrolobus australicus</name>
    <dbReference type="NCBI Taxonomy" id="1077150"/>
    <lineage>
        <taxon>Eukaryota</taxon>
        <taxon>Rhodophyta</taxon>
        <taxon>Bangiophyceae</taxon>
        <taxon>Porphyridiales</taxon>
        <taxon>Porphyridiaceae</taxon>
        <taxon>Erythrolobus</taxon>
    </lineage>
</organism>
<dbReference type="EMBL" id="HBGI01001091">
    <property type="protein sequence ID" value="CAD9238969.1"/>
    <property type="molecule type" value="Transcribed_RNA"/>
</dbReference>
<dbReference type="Pfam" id="PF21408">
    <property type="entry name" value="MTR4-like_stalk"/>
    <property type="match status" value="1"/>
</dbReference>
<evidence type="ECO:0000256" key="2">
    <source>
        <dbReference type="ARBA" id="ARBA00022801"/>
    </source>
</evidence>
<dbReference type="GO" id="GO:0016787">
    <property type="term" value="F:hydrolase activity"/>
    <property type="evidence" value="ECO:0007669"/>
    <property type="project" value="UniProtKB-KW"/>
</dbReference>
<dbReference type="InterPro" id="IPR012961">
    <property type="entry name" value="Ski2/MTR4_C"/>
</dbReference>
<dbReference type="Gene3D" id="2.40.30.300">
    <property type="match status" value="1"/>
</dbReference>
<dbReference type="Gene3D" id="1.10.3380.30">
    <property type="match status" value="1"/>
</dbReference>
<keyword evidence="4" id="KW-0067">ATP-binding</keyword>
<name>A0A7S1XI04_9RHOD</name>
<dbReference type="SUPFAM" id="SSF52540">
    <property type="entry name" value="P-loop containing nucleoside triphosphate hydrolases"/>
    <property type="match status" value="1"/>
</dbReference>
<keyword evidence="1" id="KW-0547">Nucleotide-binding</keyword>
<dbReference type="GO" id="GO:0005524">
    <property type="term" value="F:ATP binding"/>
    <property type="evidence" value="ECO:0007669"/>
    <property type="project" value="UniProtKB-KW"/>
</dbReference>
<sequence>MFATETFSIGLNMPAKTVVFTAIRKYDGETTRLLSGSEYIQMSGRAGRRGLDARGLTILMLEEQLEPEDATRMLKGVADPLRSSFHLGYNMLLNLLRAEEADPEYVISRSLAQFQADAALPDNEVKLKALLDERKKLSLGKIEDQVQMYARLRRTLNTLAGEKRAAMFAPKYAKKFCAPGRLIRIWGTEADLRYGWGVVIKLNRNGISGAVAGSSDNKHERMTVDVLLLCVPDSDKDGQIARPAGESGGQWLVVSCSLRIIDQLGAIVMHLPRDLRNAEARQLAGENIAKAVGSPKFSAIDPIADMEVHHDKKDFLKLLARIELVEKTLAESEITKRYSADEIDEAVAKYELMSELDKKIFALRKEVRIGKGIILKHELRQMKRVLQRLGFTNEQNIVQLKGRVAAEVNTADELVLTELMLQRSFNDMRPEVLVAVLSCFVFDEKLDETQVASMSGELKRAFEMVERAARLVGEASFECKQILDVDEYVKTFNPGAMNVIHKWCCGQSFEAVCASTTMFEGSIIRVMRRLEELLRQLGTATKSIGNTELHAHFEAGIACLKRGVAFQSSLYL</sequence>
<dbReference type="AlphaFoldDB" id="A0A7S1XI04"/>
<evidence type="ECO:0000256" key="3">
    <source>
        <dbReference type="ARBA" id="ARBA00022806"/>
    </source>
</evidence>
<dbReference type="InterPro" id="IPR048392">
    <property type="entry name" value="MTR4-like_stalk"/>
</dbReference>
<dbReference type="GO" id="GO:0004386">
    <property type="term" value="F:helicase activity"/>
    <property type="evidence" value="ECO:0007669"/>
    <property type="project" value="UniProtKB-KW"/>
</dbReference>
<dbReference type="InterPro" id="IPR025696">
    <property type="entry name" value="Beta-barrel_MTR4"/>
</dbReference>